<dbReference type="GO" id="GO:0030694">
    <property type="term" value="C:bacterial-type flagellum basal body, rod"/>
    <property type="evidence" value="ECO:0007669"/>
    <property type="project" value="InterPro"/>
</dbReference>
<accession>A0A1G8PMF8</accession>
<comment type="function">
    <text evidence="5 6">Structural component of flagellum, the bacterial motility apparatus. Part of the rod structure of flagellar basal body.</text>
</comment>
<comment type="subcellular location">
    <subcellularLocation>
        <location evidence="1 6">Bacterial flagellum basal body</location>
    </subcellularLocation>
</comment>
<dbReference type="InterPro" id="IPR001444">
    <property type="entry name" value="Flag_bb_rod_N"/>
</dbReference>
<dbReference type="GO" id="GO:0071973">
    <property type="term" value="P:bacterial-type flagellum-dependent cell motility"/>
    <property type="evidence" value="ECO:0007669"/>
    <property type="project" value="InterPro"/>
</dbReference>
<organism evidence="8 9">
    <name type="scientific">Natribacillus halophilus</name>
    <dbReference type="NCBI Taxonomy" id="549003"/>
    <lineage>
        <taxon>Bacteria</taxon>
        <taxon>Bacillati</taxon>
        <taxon>Bacillota</taxon>
        <taxon>Bacilli</taxon>
        <taxon>Bacillales</taxon>
        <taxon>Bacillaceae</taxon>
        <taxon>Natribacillus</taxon>
    </lineage>
</organism>
<dbReference type="InterPro" id="IPR006300">
    <property type="entry name" value="FlgB"/>
</dbReference>
<dbReference type="Proteomes" id="UP000198853">
    <property type="component" value="Unassembled WGS sequence"/>
</dbReference>
<gene>
    <name evidence="8" type="ORF">SAMN04488123_10912</name>
</gene>
<protein>
    <recommendedName>
        <fullName evidence="3 6">Flagellar basal body rod protein FlgB</fullName>
    </recommendedName>
</protein>
<dbReference type="OrthoDB" id="9792068at2"/>
<dbReference type="Pfam" id="PF00460">
    <property type="entry name" value="Flg_bb_rod"/>
    <property type="match status" value="1"/>
</dbReference>
<reference evidence="8 9" key="1">
    <citation type="submission" date="2016-10" db="EMBL/GenBank/DDBJ databases">
        <authorList>
            <person name="de Groot N.N."/>
        </authorList>
    </citation>
    <scope>NUCLEOTIDE SEQUENCE [LARGE SCALE GENOMIC DNA]</scope>
    <source>
        <strain evidence="8 9">DSM 21771</strain>
    </source>
</reference>
<evidence type="ECO:0000259" key="7">
    <source>
        <dbReference type="Pfam" id="PF00460"/>
    </source>
</evidence>
<dbReference type="NCBIfam" id="TIGR01396">
    <property type="entry name" value="FlgB"/>
    <property type="match status" value="1"/>
</dbReference>
<sequence>MALFSSNVQSLHSGLDGAALRQETIADNIANVDTPNFKARKAHFQHTLNEAEQRFDAYKTSGRHVDFGGEPRGAYTSVDRNRMYDHNGNSVDLDKEMAAMANNQIYQAALVDRMDGQFSSLKTALGGGN</sequence>
<comment type="subunit">
    <text evidence="6">The basal body constitutes a major portion of the flagellar organelle and consists of a number of rings mounted on a central rod.</text>
</comment>
<evidence type="ECO:0000256" key="3">
    <source>
        <dbReference type="ARBA" id="ARBA00014376"/>
    </source>
</evidence>
<evidence type="ECO:0000256" key="2">
    <source>
        <dbReference type="ARBA" id="ARBA00009677"/>
    </source>
</evidence>
<feature type="domain" description="Flagellar basal body rod protein N-terminal" evidence="7">
    <location>
        <begin position="13"/>
        <end position="38"/>
    </location>
</feature>
<dbReference type="EMBL" id="FNEN01000009">
    <property type="protein sequence ID" value="SDI93673.1"/>
    <property type="molecule type" value="Genomic_DNA"/>
</dbReference>
<evidence type="ECO:0000256" key="5">
    <source>
        <dbReference type="ARBA" id="ARBA00024934"/>
    </source>
</evidence>
<keyword evidence="4 6" id="KW-0975">Bacterial flagellum</keyword>
<keyword evidence="8" id="KW-0282">Flagellum</keyword>
<evidence type="ECO:0000256" key="4">
    <source>
        <dbReference type="ARBA" id="ARBA00023143"/>
    </source>
</evidence>
<proteinExistence type="inferred from homology"/>
<keyword evidence="8" id="KW-0969">Cilium</keyword>
<dbReference type="PROSITE" id="PS00588">
    <property type="entry name" value="FLAGELLA_BB_ROD"/>
    <property type="match status" value="1"/>
</dbReference>
<keyword evidence="9" id="KW-1185">Reference proteome</keyword>
<evidence type="ECO:0000313" key="8">
    <source>
        <dbReference type="EMBL" id="SDI93673.1"/>
    </source>
</evidence>
<evidence type="ECO:0000313" key="9">
    <source>
        <dbReference type="Proteomes" id="UP000198853"/>
    </source>
</evidence>
<comment type="similarity">
    <text evidence="2 6">Belongs to the flagella basal body rod proteins family.</text>
</comment>
<name>A0A1G8PMF8_9BACI</name>
<evidence type="ECO:0000256" key="1">
    <source>
        <dbReference type="ARBA" id="ARBA00004117"/>
    </source>
</evidence>
<dbReference type="PIRSF" id="PIRSF002889">
    <property type="entry name" value="Rod_FlgB"/>
    <property type="match status" value="1"/>
</dbReference>
<dbReference type="RefSeq" id="WP_090398833.1">
    <property type="nucleotide sequence ID" value="NZ_FNEN01000009.1"/>
</dbReference>
<dbReference type="InterPro" id="IPR019776">
    <property type="entry name" value="Flagellar_basal_body_rod_CS"/>
</dbReference>
<dbReference type="AlphaFoldDB" id="A0A1G8PMF8"/>
<evidence type="ECO:0000256" key="6">
    <source>
        <dbReference type="PIRNR" id="PIRNR002889"/>
    </source>
</evidence>
<keyword evidence="8" id="KW-0966">Cell projection</keyword>